<dbReference type="InterPro" id="IPR007287">
    <property type="entry name" value="Sof1"/>
</dbReference>
<dbReference type="SUPFAM" id="SSF50978">
    <property type="entry name" value="WD40 repeat-like"/>
    <property type="match status" value="1"/>
</dbReference>
<evidence type="ECO:0000256" key="6">
    <source>
        <dbReference type="ARBA" id="ARBA00023274"/>
    </source>
</evidence>
<evidence type="ECO:0000256" key="8">
    <source>
        <dbReference type="SAM" id="MobiDB-lite"/>
    </source>
</evidence>
<dbReference type="SMART" id="SM00320">
    <property type="entry name" value="WD40"/>
    <property type="match status" value="7"/>
</dbReference>
<dbReference type="PANTHER" id="PTHR22851">
    <property type="entry name" value="U3 SMALL NUCLEOLAR RNA U3 SNORNA ASSOCIATED PROTEIN"/>
    <property type="match status" value="1"/>
</dbReference>
<accession>M5GB92</accession>
<evidence type="ECO:0000256" key="5">
    <source>
        <dbReference type="ARBA" id="ARBA00023242"/>
    </source>
</evidence>
<comment type="similarity">
    <text evidence="2">Belongs to the WD repeat DCAF13/WDSOF1 family.</text>
</comment>
<evidence type="ECO:0000256" key="4">
    <source>
        <dbReference type="ARBA" id="ARBA00022737"/>
    </source>
</evidence>
<dbReference type="InterPro" id="IPR020472">
    <property type="entry name" value="WD40_PAC1"/>
</dbReference>
<dbReference type="InterPro" id="IPR015943">
    <property type="entry name" value="WD40/YVTN_repeat-like_dom_sf"/>
</dbReference>
<protein>
    <submittedName>
        <fullName evidence="10">WD40 repeat-like protein</fullName>
    </submittedName>
</protein>
<dbReference type="PROSITE" id="PS50082">
    <property type="entry name" value="WD_REPEATS_2"/>
    <property type="match status" value="3"/>
</dbReference>
<feature type="domain" description="Sof1-like protein" evidence="9">
    <location>
        <begin position="378"/>
        <end position="465"/>
    </location>
</feature>
<feature type="repeat" description="WD" evidence="7">
    <location>
        <begin position="352"/>
        <end position="386"/>
    </location>
</feature>
<dbReference type="EMBL" id="JH795864">
    <property type="protein sequence ID" value="EJU01243.1"/>
    <property type="molecule type" value="Genomic_DNA"/>
</dbReference>
<dbReference type="Gene3D" id="2.130.10.10">
    <property type="entry name" value="YVTN repeat-like/Quinoprotein amine dehydrogenase"/>
    <property type="match status" value="2"/>
</dbReference>
<evidence type="ECO:0000256" key="2">
    <source>
        <dbReference type="ARBA" id="ARBA00005649"/>
    </source>
</evidence>
<dbReference type="OrthoDB" id="10249065at2759"/>
<evidence type="ECO:0000256" key="1">
    <source>
        <dbReference type="ARBA" id="ARBA00004604"/>
    </source>
</evidence>
<sequence length="470" mass="52649">MPGIVLERSATQALPSRAGDPTPRQRNLDPSLHPFARAREYTRALTAAKLERIYAKPFVCSMEGHGDGVYVLARDPGRLGVVGSGSGYGEIMLHHLPSRTQVRKIKAHTSTVSGLTFTRTRQLLSCSPDRTIKLWSADAGTDTRADDEDEYYNSLAIAPQPRAGGSTGEAPLRVFQGKMAFNAVDHHRTESQFVSASNTVQLWDETKMDPILSMNYGTGVETVLTVRFNQSETSVLASTGTDRTMCLYDVRTGKAERRLVLQLRANALSWHPTQPTVMLLASEDHNLYTFDIRKLESPTQIYKGHVAAVMCCDWAPTGTEFVSGGWDRTVRLWREGEGGSRDVYHGKRMQRVFAAQYTADARFILSGSDDGNVRLWKAQASDKLGVLDGRERAAREYRAKLREKWAHAPEVRKVERQRYLPKPVYSAGKLKRTMLDARKVREENARLSTRKGREGKPKAERKKVVLAEQE</sequence>
<dbReference type="RefSeq" id="XP_040628140.1">
    <property type="nucleotide sequence ID" value="XM_040776893.1"/>
</dbReference>
<gene>
    <name evidence="10" type="ORF">DACRYDRAFT_89083</name>
</gene>
<keyword evidence="6" id="KW-0687">Ribonucleoprotein</keyword>
<comment type="subcellular location">
    <subcellularLocation>
        <location evidence="1">Nucleus</location>
        <location evidence="1">Nucleolus</location>
    </subcellularLocation>
</comment>
<dbReference type="GO" id="GO:0000462">
    <property type="term" value="P:maturation of SSU-rRNA from tricistronic rRNA transcript (SSU-rRNA, 5.8S rRNA, LSU-rRNA)"/>
    <property type="evidence" value="ECO:0007669"/>
    <property type="project" value="TreeGrafter"/>
</dbReference>
<feature type="region of interest" description="Disordered" evidence="8">
    <location>
        <begin position="439"/>
        <end position="470"/>
    </location>
</feature>
<feature type="repeat" description="WD" evidence="7">
    <location>
        <begin position="302"/>
        <end position="333"/>
    </location>
</feature>
<keyword evidence="11" id="KW-1185">Reference proteome</keyword>
<dbReference type="Pfam" id="PF04158">
    <property type="entry name" value="Sof1"/>
    <property type="match status" value="1"/>
</dbReference>
<keyword evidence="3 7" id="KW-0853">WD repeat</keyword>
<dbReference type="Proteomes" id="UP000030653">
    <property type="component" value="Unassembled WGS sequence"/>
</dbReference>
<evidence type="ECO:0000313" key="11">
    <source>
        <dbReference type="Proteomes" id="UP000030653"/>
    </source>
</evidence>
<evidence type="ECO:0000256" key="7">
    <source>
        <dbReference type="PROSITE-ProRule" id="PRU00221"/>
    </source>
</evidence>
<keyword evidence="5" id="KW-0539">Nucleus</keyword>
<organism evidence="10 11">
    <name type="scientific">Dacryopinax primogenitus (strain DJM 731)</name>
    <name type="common">Brown rot fungus</name>
    <dbReference type="NCBI Taxonomy" id="1858805"/>
    <lineage>
        <taxon>Eukaryota</taxon>
        <taxon>Fungi</taxon>
        <taxon>Dikarya</taxon>
        <taxon>Basidiomycota</taxon>
        <taxon>Agaricomycotina</taxon>
        <taxon>Dacrymycetes</taxon>
        <taxon>Dacrymycetales</taxon>
        <taxon>Dacrymycetaceae</taxon>
        <taxon>Dacryopinax</taxon>
    </lineage>
</organism>
<dbReference type="OMA" id="EDHNAYI"/>
<dbReference type="Pfam" id="PF00400">
    <property type="entry name" value="WD40"/>
    <property type="match status" value="3"/>
</dbReference>
<dbReference type="STRING" id="1858805.M5GB92"/>
<keyword evidence="4" id="KW-0677">Repeat</keyword>
<reference evidence="10 11" key="1">
    <citation type="journal article" date="2012" name="Science">
        <title>The Paleozoic origin of enzymatic lignin decomposition reconstructed from 31 fungal genomes.</title>
        <authorList>
            <person name="Floudas D."/>
            <person name="Binder M."/>
            <person name="Riley R."/>
            <person name="Barry K."/>
            <person name="Blanchette R.A."/>
            <person name="Henrissat B."/>
            <person name="Martinez A.T."/>
            <person name="Otillar R."/>
            <person name="Spatafora J.W."/>
            <person name="Yadav J.S."/>
            <person name="Aerts A."/>
            <person name="Benoit I."/>
            <person name="Boyd A."/>
            <person name="Carlson A."/>
            <person name="Copeland A."/>
            <person name="Coutinho P.M."/>
            <person name="de Vries R.P."/>
            <person name="Ferreira P."/>
            <person name="Findley K."/>
            <person name="Foster B."/>
            <person name="Gaskell J."/>
            <person name="Glotzer D."/>
            <person name="Gorecki P."/>
            <person name="Heitman J."/>
            <person name="Hesse C."/>
            <person name="Hori C."/>
            <person name="Igarashi K."/>
            <person name="Jurgens J.A."/>
            <person name="Kallen N."/>
            <person name="Kersten P."/>
            <person name="Kohler A."/>
            <person name="Kuees U."/>
            <person name="Kumar T.K.A."/>
            <person name="Kuo A."/>
            <person name="LaButti K."/>
            <person name="Larrondo L.F."/>
            <person name="Lindquist E."/>
            <person name="Ling A."/>
            <person name="Lombard V."/>
            <person name="Lucas S."/>
            <person name="Lundell T."/>
            <person name="Martin R."/>
            <person name="McLaughlin D.J."/>
            <person name="Morgenstern I."/>
            <person name="Morin E."/>
            <person name="Murat C."/>
            <person name="Nagy L.G."/>
            <person name="Nolan M."/>
            <person name="Ohm R.A."/>
            <person name="Patyshakuliyeva A."/>
            <person name="Rokas A."/>
            <person name="Ruiz-Duenas F.J."/>
            <person name="Sabat G."/>
            <person name="Salamov A."/>
            <person name="Samejima M."/>
            <person name="Schmutz J."/>
            <person name="Slot J.C."/>
            <person name="St John F."/>
            <person name="Stenlid J."/>
            <person name="Sun H."/>
            <person name="Sun S."/>
            <person name="Syed K."/>
            <person name="Tsang A."/>
            <person name="Wiebenga A."/>
            <person name="Young D."/>
            <person name="Pisabarro A."/>
            <person name="Eastwood D.C."/>
            <person name="Martin F."/>
            <person name="Cullen D."/>
            <person name="Grigoriev I.V."/>
            <person name="Hibbett D.S."/>
        </authorList>
    </citation>
    <scope>NUCLEOTIDE SEQUENCE [LARGE SCALE GENOMIC DNA]</scope>
    <source>
        <strain evidence="10 11">DJM-731 SS1</strain>
    </source>
</reference>
<dbReference type="PROSITE" id="PS50294">
    <property type="entry name" value="WD_REPEATS_REGION"/>
    <property type="match status" value="2"/>
</dbReference>
<dbReference type="PRINTS" id="PR00320">
    <property type="entry name" value="GPROTEINBRPT"/>
</dbReference>
<name>M5GB92_DACPD</name>
<dbReference type="InterPro" id="IPR001680">
    <property type="entry name" value="WD40_rpt"/>
</dbReference>
<evidence type="ECO:0000313" key="10">
    <source>
        <dbReference type="EMBL" id="EJU01243.1"/>
    </source>
</evidence>
<dbReference type="HOGENOM" id="CLU_033999_0_0_1"/>
<dbReference type="GO" id="GO:0032040">
    <property type="term" value="C:small-subunit processome"/>
    <property type="evidence" value="ECO:0007669"/>
    <property type="project" value="TreeGrafter"/>
</dbReference>
<feature type="repeat" description="WD" evidence="7">
    <location>
        <begin position="105"/>
        <end position="145"/>
    </location>
</feature>
<evidence type="ECO:0000256" key="3">
    <source>
        <dbReference type="ARBA" id="ARBA00022574"/>
    </source>
</evidence>
<dbReference type="InterPro" id="IPR036322">
    <property type="entry name" value="WD40_repeat_dom_sf"/>
</dbReference>
<dbReference type="PANTHER" id="PTHR22851:SF0">
    <property type="entry name" value="DDB1- AND CUL4-ASSOCIATED FACTOR 13"/>
    <property type="match status" value="1"/>
</dbReference>
<proteinExistence type="inferred from homology"/>
<feature type="region of interest" description="Disordered" evidence="8">
    <location>
        <begin position="1"/>
        <end position="30"/>
    </location>
</feature>
<evidence type="ECO:0000259" key="9">
    <source>
        <dbReference type="Pfam" id="PF04158"/>
    </source>
</evidence>
<dbReference type="InterPro" id="IPR051733">
    <property type="entry name" value="WD_repeat_DCAF13/WDSOF1"/>
</dbReference>
<dbReference type="GeneID" id="63691955"/>
<dbReference type="AlphaFoldDB" id="M5GB92"/>